<reference evidence="2 3" key="1">
    <citation type="submission" date="2024-02" db="EMBL/GenBank/DDBJ databases">
        <title>De novo assembly and annotation of 12 fungi associated with fruit tree decline syndrome in Ontario, Canada.</title>
        <authorList>
            <person name="Sulman M."/>
            <person name="Ellouze W."/>
            <person name="Ilyukhin E."/>
        </authorList>
    </citation>
    <scope>NUCLEOTIDE SEQUENCE [LARGE SCALE GENOMIC DNA]</scope>
    <source>
        <strain evidence="2 3">M97-236</strain>
    </source>
</reference>
<gene>
    <name evidence="2" type="ORF">SLS59_000109</name>
</gene>
<keyword evidence="3" id="KW-1185">Reference proteome</keyword>
<feature type="region of interest" description="Disordered" evidence="1">
    <location>
        <begin position="32"/>
        <end position="51"/>
    </location>
</feature>
<protein>
    <recommendedName>
        <fullName evidence="4">F-box domain-containing protein</fullName>
    </recommendedName>
</protein>
<name>A0ABR3S3Y1_9PLEO</name>
<feature type="compositionally biased region" description="Low complexity" evidence="1">
    <location>
        <begin position="32"/>
        <end position="45"/>
    </location>
</feature>
<evidence type="ECO:0000256" key="1">
    <source>
        <dbReference type="SAM" id="MobiDB-lite"/>
    </source>
</evidence>
<feature type="region of interest" description="Disordered" evidence="1">
    <location>
        <begin position="256"/>
        <end position="280"/>
    </location>
</feature>
<organism evidence="2 3">
    <name type="scientific">Nothophoma quercina</name>
    <dbReference type="NCBI Taxonomy" id="749835"/>
    <lineage>
        <taxon>Eukaryota</taxon>
        <taxon>Fungi</taxon>
        <taxon>Dikarya</taxon>
        <taxon>Ascomycota</taxon>
        <taxon>Pezizomycotina</taxon>
        <taxon>Dothideomycetes</taxon>
        <taxon>Pleosporomycetidae</taxon>
        <taxon>Pleosporales</taxon>
        <taxon>Pleosporineae</taxon>
        <taxon>Didymellaceae</taxon>
        <taxon>Nothophoma</taxon>
    </lineage>
</organism>
<accession>A0ABR3S3Y1</accession>
<evidence type="ECO:0008006" key="4">
    <source>
        <dbReference type="Google" id="ProtNLM"/>
    </source>
</evidence>
<evidence type="ECO:0000313" key="2">
    <source>
        <dbReference type="EMBL" id="KAL1611390.1"/>
    </source>
</evidence>
<proteinExistence type="predicted"/>
<evidence type="ECO:0000313" key="3">
    <source>
        <dbReference type="Proteomes" id="UP001521222"/>
    </source>
</evidence>
<dbReference type="Proteomes" id="UP001521222">
    <property type="component" value="Unassembled WGS sequence"/>
</dbReference>
<comment type="caution">
    <text evidence="2">The sequence shown here is derived from an EMBL/GenBank/DDBJ whole genome shotgun (WGS) entry which is preliminary data.</text>
</comment>
<sequence length="557" mass="63721">MAPRPQVAPSEANRAAALQPLAQIMEDKSALTAPETPAAAPPSSLVPRFVPTPRNPANRLWAQKAQRDLFIQHLENWASKHDSSPYFHGSISLPPQGTFSREEVELGKSVNCILISTSSGTRDNVVIRLFRSHRNNDDAHHRSDPGTKHFAVNRATGGHDQVNIARSRREKTDVQRSQRKTSYYLVIRSGSGWVPAHEYFNKHYFARPRKLDPPEVPCKPSWVDLLDVIASPQRAHFASPIVIPSVNTVNLINTNGQAEDSRTPTGLRVQNSPLHRSRRNESTLATKYTVTISPLFRPFSRLPQELQDEILLQAVGYTRRISLACTRQVKNSPKYNEAPISISKLFQISKTINQYMVPHVLSTTNFHFGITGFTKFLWQLGPVNRASLKHVTFHFGKQSLLHCIRWTAPDPVYELFEPPVVTQPTSLMYFWRCQLQDLVKELDLSTLTIDTSGVPVADVAMLVRILGTAVGNVERIRIIDNFRREVCLVEEHAENVQDLHTRFPDLPRLTWRELCQQYHSDYRRNRWHMRELWTMHGDANLEALDRWMDKDKVFFDF</sequence>
<dbReference type="EMBL" id="JAKIXB020000001">
    <property type="protein sequence ID" value="KAL1611390.1"/>
    <property type="molecule type" value="Genomic_DNA"/>
</dbReference>